<sequence length="317" mass="35577">MNFPGPHSPRNKDSNPFRYEFCHSRPKLSDGSKLYPYCGRTCADKAEMKDWTPTIRSQPSQMSLLGGTNCDFCFARPKYFDGTKMHPFGGKTCAKNAKGLTNGHARRHLGENLCAMYLQAPGAMMSDFYGQEGTYNVENRTPVIFEIPASPVTSGLCRLKLTDPDCGSKIYDGWKHPYKTKPRVRGILKIVSPPGFYTDYFQHRDHVLGDIAGDSPNEQLLFHGTDRACSVGEDSASAGLCRRPDCYLCCIIRSSFDIEKCGTSNKFCKYICLIIGIGKRAQHFAGSVEEYIQHRFLRKRMAIFKTSVGIRVLVLFS</sequence>
<gene>
    <name evidence="1" type="ORF">P691DRAFT_778238</name>
</gene>
<name>A0A9P6BXW1_9AGAR</name>
<dbReference type="Gene3D" id="3.90.228.10">
    <property type="match status" value="1"/>
</dbReference>
<organism evidence="1 2">
    <name type="scientific">Macrolepiota fuliginosa MF-IS2</name>
    <dbReference type="NCBI Taxonomy" id="1400762"/>
    <lineage>
        <taxon>Eukaryota</taxon>
        <taxon>Fungi</taxon>
        <taxon>Dikarya</taxon>
        <taxon>Basidiomycota</taxon>
        <taxon>Agaricomycotina</taxon>
        <taxon>Agaricomycetes</taxon>
        <taxon>Agaricomycetidae</taxon>
        <taxon>Agaricales</taxon>
        <taxon>Agaricineae</taxon>
        <taxon>Agaricaceae</taxon>
        <taxon>Macrolepiota</taxon>
    </lineage>
</organism>
<dbReference type="OrthoDB" id="9514740at2759"/>
<dbReference type="Proteomes" id="UP000807342">
    <property type="component" value="Unassembled WGS sequence"/>
</dbReference>
<dbReference type="EMBL" id="MU151374">
    <property type="protein sequence ID" value="KAF9444456.1"/>
    <property type="molecule type" value="Genomic_DNA"/>
</dbReference>
<comment type="caution">
    <text evidence="1">The sequence shown here is derived from an EMBL/GenBank/DDBJ whole genome shotgun (WGS) entry which is preliminary data.</text>
</comment>
<dbReference type="AlphaFoldDB" id="A0A9P6BXW1"/>
<keyword evidence="2" id="KW-1185">Reference proteome</keyword>
<evidence type="ECO:0000313" key="1">
    <source>
        <dbReference type="EMBL" id="KAF9444456.1"/>
    </source>
</evidence>
<evidence type="ECO:0000313" key="2">
    <source>
        <dbReference type="Proteomes" id="UP000807342"/>
    </source>
</evidence>
<reference evidence="1" key="1">
    <citation type="submission" date="2020-11" db="EMBL/GenBank/DDBJ databases">
        <authorList>
            <consortium name="DOE Joint Genome Institute"/>
            <person name="Ahrendt S."/>
            <person name="Riley R."/>
            <person name="Andreopoulos W."/>
            <person name="Labutti K."/>
            <person name="Pangilinan J."/>
            <person name="Ruiz-Duenas F.J."/>
            <person name="Barrasa J.M."/>
            <person name="Sanchez-Garcia M."/>
            <person name="Camarero S."/>
            <person name="Miyauchi S."/>
            <person name="Serrano A."/>
            <person name="Linde D."/>
            <person name="Babiker R."/>
            <person name="Drula E."/>
            <person name="Ayuso-Fernandez I."/>
            <person name="Pacheco R."/>
            <person name="Padilla G."/>
            <person name="Ferreira P."/>
            <person name="Barriuso J."/>
            <person name="Kellner H."/>
            <person name="Castanera R."/>
            <person name="Alfaro M."/>
            <person name="Ramirez L."/>
            <person name="Pisabarro A.G."/>
            <person name="Kuo A."/>
            <person name="Tritt A."/>
            <person name="Lipzen A."/>
            <person name="He G."/>
            <person name="Yan M."/>
            <person name="Ng V."/>
            <person name="Cullen D."/>
            <person name="Martin F."/>
            <person name="Rosso M.-N."/>
            <person name="Henrissat B."/>
            <person name="Hibbett D."/>
            <person name="Martinez A.T."/>
            <person name="Grigoriev I.V."/>
        </authorList>
    </citation>
    <scope>NUCLEOTIDE SEQUENCE</scope>
    <source>
        <strain evidence="1">MF-IS2</strain>
    </source>
</reference>
<proteinExistence type="predicted"/>
<protein>
    <submittedName>
        <fullName evidence="1">Uncharacterized protein</fullName>
    </submittedName>
</protein>
<accession>A0A9P6BXW1</accession>